<dbReference type="InterPro" id="IPR013324">
    <property type="entry name" value="RNA_pol_sigma_r3/r4-like"/>
</dbReference>
<dbReference type="GO" id="GO:0003700">
    <property type="term" value="F:DNA-binding transcription factor activity"/>
    <property type="evidence" value="ECO:0007669"/>
    <property type="project" value="InterPro"/>
</dbReference>
<evidence type="ECO:0000313" key="2">
    <source>
        <dbReference type="EMBL" id="AKH47298.1"/>
    </source>
</evidence>
<dbReference type="GO" id="GO:0006352">
    <property type="term" value="P:DNA-templated transcription initiation"/>
    <property type="evidence" value="ECO:0007669"/>
    <property type="project" value="InterPro"/>
</dbReference>
<dbReference type="EMBL" id="KR029591">
    <property type="protein sequence ID" value="AKH47298.1"/>
    <property type="molecule type" value="Genomic_DNA"/>
</dbReference>
<name>A0A0F7L6V6_9VIRU</name>
<reference evidence="2" key="1">
    <citation type="journal article" date="2015" name="Front. Microbiol.">
        <title>Combining genomic sequencing methods to explore viral diversity and reveal potential virus-host interactions.</title>
        <authorList>
            <person name="Chow C.E."/>
            <person name="Winget D.M."/>
            <person name="White R.A.III."/>
            <person name="Hallam S.J."/>
            <person name="Suttle C.A."/>
        </authorList>
    </citation>
    <scope>NUCLEOTIDE SEQUENCE</scope>
    <source>
        <strain evidence="2">H4084949</strain>
    </source>
</reference>
<dbReference type="PROSITE" id="PS50943">
    <property type="entry name" value="HTH_CROC1"/>
    <property type="match status" value="1"/>
</dbReference>
<dbReference type="GO" id="GO:0003677">
    <property type="term" value="F:DNA binding"/>
    <property type="evidence" value="ECO:0007669"/>
    <property type="project" value="InterPro"/>
</dbReference>
<dbReference type="Gene3D" id="1.10.10.10">
    <property type="entry name" value="Winged helix-like DNA-binding domain superfamily/Winged helix DNA-binding domain"/>
    <property type="match status" value="1"/>
</dbReference>
<proteinExistence type="predicted"/>
<dbReference type="SUPFAM" id="SSF88659">
    <property type="entry name" value="Sigma3 and sigma4 domains of RNA polymerase sigma factors"/>
    <property type="match status" value="1"/>
</dbReference>
<feature type="domain" description="HTH cro/C1-type" evidence="1">
    <location>
        <begin position="18"/>
        <end position="47"/>
    </location>
</feature>
<sequence length="200" mass="21898">MGHVPTFRATVRIRNNRLIRAREVLGLTQAAAARAIGIQVSVLSAYECLTKSARAKRGGWTPTAIKVADYYGHTCEHLWPDDVDEVHTTTLSIEMEAAQLRQLGSTGPALLEAPQEAMMERAELHAAVESALGGLDKRTARLVRRWAEDTTFSELAAEEGLSVERVRQIVLKGLRGMRWAANSGDQPGLAEMAGLVRPEE</sequence>
<dbReference type="InterPro" id="IPR001387">
    <property type="entry name" value="Cro/C1-type_HTH"/>
</dbReference>
<dbReference type="Pfam" id="PF04545">
    <property type="entry name" value="Sigma70_r4"/>
    <property type="match status" value="1"/>
</dbReference>
<organism evidence="2">
    <name type="scientific">uncultured marine virus</name>
    <dbReference type="NCBI Taxonomy" id="186617"/>
    <lineage>
        <taxon>Viruses</taxon>
        <taxon>environmental samples</taxon>
    </lineage>
</organism>
<dbReference type="Gene3D" id="1.10.260.40">
    <property type="entry name" value="lambda repressor-like DNA-binding domains"/>
    <property type="match status" value="1"/>
</dbReference>
<protein>
    <submittedName>
        <fullName evidence="2">Sigma-70 region 3 domain protein</fullName>
    </submittedName>
</protein>
<dbReference type="SUPFAM" id="SSF47413">
    <property type="entry name" value="lambda repressor-like DNA-binding domains"/>
    <property type="match status" value="1"/>
</dbReference>
<dbReference type="CDD" id="cd00093">
    <property type="entry name" value="HTH_XRE"/>
    <property type="match status" value="1"/>
</dbReference>
<evidence type="ECO:0000259" key="1">
    <source>
        <dbReference type="PROSITE" id="PS50943"/>
    </source>
</evidence>
<dbReference type="InterPro" id="IPR007630">
    <property type="entry name" value="RNA_pol_sigma70_r4"/>
</dbReference>
<accession>A0A0F7L6V6</accession>
<reference evidence="2" key="2">
    <citation type="submission" date="2015-03" db="EMBL/GenBank/DDBJ databases">
        <authorList>
            <person name="Chow C.-E.T."/>
            <person name="Winget D.M."/>
            <person name="White R.A.III."/>
            <person name="Hallam S.J."/>
            <person name="Suttle C.A."/>
        </authorList>
    </citation>
    <scope>NUCLEOTIDE SEQUENCE</scope>
    <source>
        <strain evidence="2">H4084949</strain>
    </source>
</reference>
<dbReference type="InterPro" id="IPR010982">
    <property type="entry name" value="Lambda_DNA-bd_dom_sf"/>
</dbReference>
<dbReference type="InterPro" id="IPR036388">
    <property type="entry name" value="WH-like_DNA-bd_sf"/>
</dbReference>